<sequence length="59" mass="6947">MAKRGPHQRKRIPKFCFTTAKSIGNYVMYRDPIIGTPRKHQFGIKQKDRIAEAQLAYRK</sequence>
<reference evidence="1" key="1">
    <citation type="submission" date="2018-06" db="EMBL/GenBank/DDBJ databases">
        <authorList>
            <person name="Zhirakovskaya E."/>
        </authorList>
    </citation>
    <scope>NUCLEOTIDE SEQUENCE</scope>
</reference>
<dbReference type="EMBL" id="UOGK01000741">
    <property type="protein sequence ID" value="VAX42706.1"/>
    <property type="molecule type" value="Genomic_DNA"/>
</dbReference>
<organism evidence="1">
    <name type="scientific">hydrothermal vent metagenome</name>
    <dbReference type="NCBI Taxonomy" id="652676"/>
    <lineage>
        <taxon>unclassified sequences</taxon>
        <taxon>metagenomes</taxon>
        <taxon>ecological metagenomes</taxon>
    </lineage>
</organism>
<proteinExistence type="predicted"/>
<accession>A0A3B1DIX5</accession>
<gene>
    <name evidence="1" type="ORF">MNBD_PLANCTO03-527</name>
</gene>
<evidence type="ECO:0000313" key="1">
    <source>
        <dbReference type="EMBL" id="VAX42706.1"/>
    </source>
</evidence>
<name>A0A3B1DIX5_9ZZZZ</name>
<dbReference type="AlphaFoldDB" id="A0A3B1DIX5"/>
<protein>
    <submittedName>
        <fullName evidence="1">Uncharacterized protein</fullName>
    </submittedName>
</protein>